<accession>A0A0R3U756</accession>
<dbReference type="AlphaFoldDB" id="A0A0R3U756"/>
<dbReference type="GO" id="GO:0005789">
    <property type="term" value="C:endoplasmic reticulum membrane"/>
    <property type="evidence" value="ECO:0007669"/>
    <property type="project" value="UniProtKB-SubCell"/>
</dbReference>
<keyword evidence="11" id="KW-1185">Reference proteome</keyword>
<feature type="domain" description="Methyltransferase" evidence="9">
    <location>
        <begin position="289"/>
        <end position="418"/>
    </location>
</feature>
<evidence type="ECO:0000256" key="2">
    <source>
        <dbReference type="ARBA" id="ARBA00004687"/>
    </source>
</evidence>
<dbReference type="UniPathway" id="UPA00196"/>
<evidence type="ECO:0000313" key="11">
    <source>
        <dbReference type="Proteomes" id="UP000267029"/>
    </source>
</evidence>
<keyword evidence="7 8" id="KW-0472">Membrane</keyword>
<evidence type="ECO:0000256" key="5">
    <source>
        <dbReference type="ARBA" id="ARBA00022824"/>
    </source>
</evidence>
<keyword evidence="5" id="KW-0256">Endoplasmic reticulum</keyword>
<name>A0A0R3U756_MESCO</name>
<evidence type="ECO:0000256" key="8">
    <source>
        <dbReference type="SAM" id="Phobius"/>
    </source>
</evidence>
<keyword evidence="6 8" id="KW-1133">Transmembrane helix</keyword>
<dbReference type="PANTHER" id="PTHR12496">
    <property type="entry name" value="CGI-41 METHYLTRANSFERASE"/>
    <property type="match status" value="1"/>
</dbReference>
<organism evidence="10 11">
    <name type="scientific">Mesocestoides corti</name>
    <name type="common">Flatworm</name>
    <dbReference type="NCBI Taxonomy" id="53468"/>
    <lineage>
        <taxon>Eukaryota</taxon>
        <taxon>Metazoa</taxon>
        <taxon>Spiralia</taxon>
        <taxon>Lophotrochozoa</taxon>
        <taxon>Platyhelminthes</taxon>
        <taxon>Cestoda</taxon>
        <taxon>Eucestoda</taxon>
        <taxon>Cyclophyllidea</taxon>
        <taxon>Mesocestoididae</taxon>
        <taxon>Mesocestoides</taxon>
    </lineage>
</organism>
<evidence type="ECO:0000256" key="3">
    <source>
        <dbReference type="ARBA" id="ARBA00022502"/>
    </source>
</evidence>
<dbReference type="InterPro" id="IPR052220">
    <property type="entry name" value="METTL25"/>
</dbReference>
<dbReference type="InterPro" id="IPR025714">
    <property type="entry name" value="Methyltranfer_dom"/>
</dbReference>
<reference evidence="10 11" key="1">
    <citation type="submission" date="2018-10" db="EMBL/GenBank/DDBJ databases">
        <authorList>
            <consortium name="Pathogen Informatics"/>
        </authorList>
    </citation>
    <scope>NUCLEOTIDE SEQUENCE [LARGE SCALE GENOMIC DNA]</scope>
</reference>
<dbReference type="InterPro" id="IPR009580">
    <property type="entry name" value="GPI_biosynthesis_protein_Pig-F"/>
</dbReference>
<keyword evidence="4 8" id="KW-0812">Transmembrane</keyword>
<evidence type="ECO:0000259" key="9">
    <source>
        <dbReference type="Pfam" id="PF13679"/>
    </source>
</evidence>
<dbReference type="PANTHER" id="PTHR12496:SF0">
    <property type="entry name" value="METHYLTRANSFERASE DOMAIN-CONTAINING PROTEIN"/>
    <property type="match status" value="1"/>
</dbReference>
<feature type="transmembrane region" description="Helical" evidence="8">
    <location>
        <begin position="41"/>
        <end position="65"/>
    </location>
</feature>
<evidence type="ECO:0000256" key="4">
    <source>
        <dbReference type="ARBA" id="ARBA00022692"/>
    </source>
</evidence>
<evidence type="ECO:0000256" key="7">
    <source>
        <dbReference type="ARBA" id="ARBA00023136"/>
    </source>
</evidence>
<dbReference type="Pfam" id="PF13679">
    <property type="entry name" value="Methyltransf_32"/>
    <property type="match status" value="1"/>
</dbReference>
<evidence type="ECO:0000256" key="6">
    <source>
        <dbReference type="ARBA" id="ARBA00022989"/>
    </source>
</evidence>
<sequence length="617" mass="69145">MPLYSFLSTPHEYFACCSFWGTLVGTWSSAFVLVLDWDRPWQAWPIPCVMGAVIGFSLGFFAFLLRRYLTHPFVDRSRCYVNTGDSVKSREELLDHVLVFLSTYSWVYSFKWTELLTCHGKSSDPVVSCPPDWIAALTNGKISHFQNVVVGGDAPDDWPDSLRRFANQCATFTRELMRLATAHPPTALRHDSKSRGFLCSNHPADCLHYHCKPQGGTGQAQRKVKWKKKHEIGIMSAFLCDLLDDSVGFSPAPTTQCRDRTRVTFQTAEFEEACSCESQGTVSTGIEFNALVDVGSGLGHLPRLVMQRLRAGDATPRRRVVAVEADAKLHNSAVDMEEREPNCHSRLIRVHARVTTSEVHDLRERLSMALSALETPRYLLCGLHCCGDLSEAVIEAFLTDPNARGIALVGCCYHKMEDNTFPLSSSLQEAFTRNPEAVDPLQAKVTLRLACQWSPQQWARWTPEEVYEHRVRVFVRSILEVYLNPDGHSPLPPPLKRVARLPPVVTKPPSSSQAECVVQPLPSLDDHWRALHSLEPALEVTALANLVTTAQNTWHLLPGIIMLQQLVQPLLEALILADRVWKVEEADDVAFATLVRLFDPSTSPRCVALVAYKNHSK</sequence>
<proteinExistence type="predicted"/>
<protein>
    <recommendedName>
        <fullName evidence="9">Methyltransferase domain-containing protein</fullName>
    </recommendedName>
</protein>
<feature type="transmembrane region" description="Helical" evidence="8">
    <location>
        <begin position="12"/>
        <end position="35"/>
    </location>
</feature>
<evidence type="ECO:0000256" key="1">
    <source>
        <dbReference type="ARBA" id="ARBA00004477"/>
    </source>
</evidence>
<gene>
    <name evidence="10" type="ORF">MCOS_LOCUS2651</name>
</gene>
<comment type="subcellular location">
    <subcellularLocation>
        <location evidence="1">Endoplasmic reticulum membrane</location>
        <topology evidence="1">Multi-pass membrane protein</topology>
    </subcellularLocation>
</comment>
<dbReference type="Proteomes" id="UP000267029">
    <property type="component" value="Unassembled WGS sequence"/>
</dbReference>
<dbReference type="STRING" id="53468.A0A0R3U756"/>
<dbReference type="EMBL" id="UXSR01000463">
    <property type="protein sequence ID" value="VDD76648.1"/>
    <property type="molecule type" value="Genomic_DNA"/>
</dbReference>
<dbReference type="OrthoDB" id="17366at2759"/>
<comment type="pathway">
    <text evidence="2">Glycolipid biosynthesis; glycosylphosphatidylinositol-anchor biosynthesis.</text>
</comment>
<dbReference type="GO" id="GO:0006506">
    <property type="term" value="P:GPI anchor biosynthetic process"/>
    <property type="evidence" value="ECO:0007669"/>
    <property type="project" value="UniProtKB-UniPathway"/>
</dbReference>
<evidence type="ECO:0000313" key="10">
    <source>
        <dbReference type="EMBL" id="VDD76648.1"/>
    </source>
</evidence>
<keyword evidence="3" id="KW-0337">GPI-anchor biosynthesis</keyword>
<dbReference type="Pfam" id="PF06699">
    <property type="entry name" value="PIG-F"/>
    <property type="match status" value="1"/>
</dbReference>